<feature type="region of interest" description="Disordered" evidence="5">
    <location>
        <begin position="14"/>
        <end position="83"/>
    </location>
</feature>
<sequence length="321" mass="38498">MFFTSKFLFNKNVNNDETFDSRSKHSDDEEDEGYDKSGLKEENNNIKKKNNSKKKEKRKDGHKNKDTNIDLNNADTDKNKNKNMKKLSQELENINKEKKKVHFEEDEITSEELLNYFIKSYKNKINIENDELCQILTGKKYYDIERLAKNATEITQYDLKNKNIQKNKQSYCKTCGYIYNYDDYMYLFMKYFQLLNIKNHNEFSYDIMKCIYCGSVLGDIEILFNQFNNNENYIELYSYREKYIFDKNKKDYWKNKITAFNKNTSLFKEEEKTAYNITYEKCLDCGNDFLHFINIQTRSADEGSTIIYFCPNCKKQTTVNN</sequence>
<comment type="caution">
    <text evidence="7">The sequence shown here is derived from an EMBL/GenBank/DDBJ whole genome shotgun (WGS) entry which is preliminary data.</text>
</comment>
<evidence type="ECO:0000256" key="3">
    <source>
        <dbReference type="ARBA" id="ARBA00022833"/>
    </source>
</evidence>
<dbReference type="RefSeq" id="XP_012761365.2">
    <property type="nucleotide sequence ID" value="XM_012905911.2"/>
</dbReference>
<feature type="compositionally biased region" description="Basic and acidic residues" evidence="5">
    <location>
        <begin position="34"/>
        <end position="45"/>
    </location>
</feature>
<evidence type="ECO:0000256" key="1">
    <source>
        <dbReference type="ARBA" id="ARBA00022723"/>
    </source>
</evidence>
<evidence type="ECO:0000313" key="8">
    <source>
        <dbReference type="Proteomes" id="UP000076359"/>
    </source>
</evidence>
<evidence type="ECO:0000256" key="2">
    <source>
        <dbReference type="ARBA" id="ARBA00022771"/>
    </source>
</evidence>
<dbReference type="Gene3D" id="2.20.25.10">
    <property type="match status" value="1"/>
</dbReference>
<dbReference type="EMBL" id="LVLA01000005">
    <property type="protein sequence ID" value="KYO02054.1"/>
    <property type="molecule type" value="Genomic_DNA"/>
</dbReference>
<dbReference type="InterPro" id="IPR001222">
    <property type="entry name" value="Znf_TFIIS"/>
</dbReference>
<organism evidence="7 8">
    <name type="scientific">Plasmodium reichenowi</name>
    <dbReference type="NCBI Taxonomy" id="5854"/>
    <lineage>
        <taxon>Eukaryota</taxon>
        <taxon>Sar</taxon>
        <taxon>Alveolata</taxon>
        <taxon>Apicomplexa</taxon>
        <taxon>Aconoidasida</taxon>
        <taxon>Haemosporida</taxon>
        <taxon>Plasmodiidae</taxon>
        <taxon>Plasmodium</taxon>
        <taxon>Plasmodium (Laverania)</taxon>
    </lineage>
</organism>
<evidence type="ECO:0000256" key="5">
    <source>
        <dbReference type="SAM" id="MobiDB-lite"/>
    </source>
</evidence>
<dbReference type="VEuPathDB" id="PlasmoDB:PRG01_0409000"/>
<dbReference type="SUPFAM" id="SSF57783">
    <property type="entry name" value="Zinc beta-ribbon"/>
    <property type="match status" value="1"/>
</dbReference>
<dbReference type="SMART" id="SM00440">
    <property type="entry name" value="ZnF_C2C2"/>
    <property type="match status" value="1"/>
</dbReference>
<dbReference type="GO" id="GO:0006351">
    <property type="term" value="P:DNA-templated transcription"/>
    <property type="evidence" value="ECO:0007669"/>
    <property type="project" value="InterPro"/>
</dbReference>
<dbReference type="KEGG" id="prei:PRSY57_0404700"/>
<accession>A0A151LS93</accession>
<gene>
    <name evidence="7" type="ORF">PRSY57_0404700</name>
</gene>
<feature type="domain" description="TFIIS-type" evidence="6">
    <location>
        <begin position="278"/>
        <end position="318"/>
    </location>
</feature>
<name>A0A151LS93_PLARE</name>
<dbReference type="GO" id="GO:0003676">
    <property type="term" value="F:nucleic acid binding"/>
    <property type="evidence" value="ECO:0007669"/>
    <property type="project" value="InterPro"/>
</dbReference>
<evidence type="ECO:0000313" key="7">
    <source>
        <dbReference type="EMBL" id="KYO02054.1"/>
    </source>
</evidence>
<dbReference type="PROSITE" id="PS51133">
    <property type="entry name" value="ZF_TFIIS_2"/>
    <property type="match status" value="1"/>
</dbReference>
<dbReference type="AlphaFoldDB" id="A0A151LS93"/>
<keyword evidence="1" id="KW-0479">Metal-binding</keyword>
<dbReference type="Pfam" id="PF01096">
    <property type="entry name" value="Zn_ribbon_TFIIS"/>
    <property type="match status" value="1"/>
</dbReference>
<dbReference type="InterPro" id="IPR034004">
    <property type="entry name" value="Zn_ribbon_RPA12_C"/>
</dbReference>
<proteinExistence type="predicted"/>
<dbReference type="Proteomes" id="UP000076359">
    <property type="component" value="Chromosome 4"/>
</dbReference>
<keyword evidence="2 4" id="KW-0863">Zinc-finger</keyword>
<evidence type="ECO:0000256" key="4">
    <source>
        <dbReference type="PROSITE-ProRule" id="PRU00472"/>
    </source>
</evidence>
<dbReference type="GO" id="GO:0008270">
    <property type="term" value="F:zinc ion binding"/>
    <property type="evidence" value="ECO:0007669"/>
    <property type="project" value="UniProtKB-KW"/>
</dbReference>
<dbReference type="GeneID" id="24529462"/>
<feature type="compositionally biased region" description="Basic residues" evidence="5">
    <location>
        <begin position="46"/>
        <end position="62"/>
    </location>
</feature>
<reference evidence="7 8" key="1">
    <citation type="journal article" date="2016" name="Nat. Commun.">
        <title>Genomes of cryptic chimpanzee Plasmodium species reveal key evolutionary events leading to human malaria.</title>
        <authorList>
            <person name="Sundararaman S.A."/>
            <person name="Plenderleith L.J."/>
            <person name="Liu W."/>
            <person name="Loy D.E."/>
            <person name="Learn G.H."/>
            <person name="Li Y."/>
            <person name="Shaw K.S."/>
            <person name="Ayouba A."/>
            <person name="Peeters M."/>
            <person name="Speede S."/>
            <person name="Shaw G.M."/>
            <person name="Bushman F.D."/>
            <person name="Brisson D."/>
            <person name="Rayner J.C."/>
            <person name="Sharp P.M."/>
            <person name="Hahn B.H."/>
        </authorList>
    </citation>
    <scope>NUCLEOTIDE SEQUENCE [LARGE SCALE GENOMIC DNA]</scope>
    <source>
        <strain evidence="7 8">SY57</strain>
    </source>
</reference>
<evidence type="ECO:0000259" key="6">
    <source>
        <dbReference type="PROSITE" id="PS51133"/>
    </source>
</evidence>
<keyword evidence="3" id="KW-0862">Zinc</keyword>
<protein>
    <submittedName>
        <fullName evidence="7">Transcription factor, putative</fullName>
    </submittedName>
</protein>
<dbReference type="FunFam" id="2.20.25.10:FF:000033">
    <property type="entry name" value="Transcription factor, putative"/>
    <property type="match status" value="1"/>
</dbReference>
<dbReference type="CDD" id="cd10507">
    <property type="entry name" value="Zn-ribbon_RPA12"/>
    <property type="match status" value="1"/>
</dbReference>
<dbReference type="VEuPathDB" id="PlasmoDB:PRCDC_0404700"/>